<name>A0A6J4N856_9BACT</name>
<dbReference type="PANTHER" id="PTHR33473:SF19">
    <property type="entry name" value="ATP-DEPENDENT CLP PROTEASE ADAPTER PROTEIN CLPS"/>
    <property type="match status" value="1"/>
</dbReference>
<reference evidence="3" key="1">
    <citation type="submission" date="2020-02" db="EMBL/GenBank/DDBJ databases">
        <authorList>
            <person name="Meier V. D."/>
        </authorList>
    </citation>
    <scope>NUCLEOTIDE SEQUENCE</scope>
    <source>
        <strain evidence="3">AVDCRST_MAG74</strain>
    </source>
</reference>
<dbReference type="HAMAP" id="MF_00302">
    <property type="entry name" value="ClpS"/>
    <property type="match status" value="1"/>
</dbReference>
<protein>
    <recommendedName>
        <fullName evidence="1">ATP-dependent Clp protease adapter protein ClpS</fullName>
    </recommendedName>
</protein>
<sequence>MPDFPDIETDGDVMTESDTRLEKPPLYKVILHNDDFTTMEFVVFVLTHVFLRDAAESFAIMLKVHHEGIGIAGVYSFEVANMKAEKAMNLARAQEYPLLCTVEEE</sequence>
<comment type="subunit">
    <text evidence="1">Binds to the N-terminal domain of the chaperone ClpA.</text>
</comment>
<dbReference type="GO" id="GO:0030163">
    <property type="term" value="P:protein catabolic process"/>
    <property type="evidence" value="ECO:0007669"/>
    <property type="project" value="InterPro"/>
</dbReference>
<dbReference type="InterPro" id="IPR022935">
    <property type="entry name" value="ClpS"/>
</dbReference>
<dbReference type="EMBL" id="CADCUR010000024">
    <property type="protein sequence ID" value="CAA9380447.1"/>
    <property type="molecule type" value="Genomic_DNA"/>
</dbReference>
<keyword evidence="3" id="KW-0645">Protease</keyword>
<evidence type="ECO:0000313" key="3">
    <source>
        <dbReference type="EMBL" id="CAA9380447.1"/>
    </source>
</evidence>
<organism evidence="3">
    <name type="scientific">uncultured Pyrinomonadaceae bacterium</name>
    <dbReference type="NCBI Taxonomy" id="2283094"/>
    <lineage>
        <taxon>Bacteria</taxon>
        <taxon>Pseudomonadati</taxon>
        <taxon>Acidobacteriota</taxon>
        <taxon>Blastocatellia</taxon>
        <taxon>Blastocatellales</taxon>
        <taxon>Pyrinomonadaceae</taxon>
        <taxon>environmental samples</taxon>
    </lineage>
</organism>
<dbReference type="FunFam" id="3.30.1390.10:FF:000002">
    <property type="entry name" value="ATP-dependent Clp protease adapter protein ClpS"/>
    <property type="match status" value="1"/>
</dbReference>
<dbReference type="Pfam" id="PF02617">
    <property type="entry name" value="ClpS"/>
    <property type="match status" value="1"/>
</dbReference>
<evidence type="ECO:0000256" key="1">
    <source>
        <dbReference type="HAMAP-Rule" id="MF_00302"/>
    </source>
</evidence>
<dbReference type="InterPro" id="IPR014719">
    <property type="entry name" value="Ribosomal_bL12_C/ClpS-like"/>
</dbReference>
<proteinExistence type="inferred from homology"/>
<comment type="function">
    <text evidence="1">Involved in the modulation of the specificity of the ClpAP-mediated ATP-dependent protein degradation.</text>
</comment>
<comment type="similarity">
    <text evidence="1">Belongs to the ClpS family.</text>
</comment>
<keyword evidence="3" id="KW-0378">Hydrolase</keyword>
<gene>
    <name evidence="1" type="primary">clpS</name>
    <name evidence="3" type="ORF">AVDCRST_MAG74-456</name>
</gene>
<dbReference type="InterPro" id="IPR003769">
    <property type="entry name" value="ClpS_core"/>
</dbReference>
<dbReference type="SUPFAM" id="SSF54736">
    <property type="entry name" value="ClpS-like"/>
    <property type="match status" value="1"/>
</dbReference>
<dbReference type="PANTHER" id="PTHR33473">
    <property type="entry name" value="ATP-DEPENDENT CLP PROTEASE ADAPTER PROTEIN CLPS1, CHLOROPLASTIC"/>
    <property type="match status" value="1"/>
</dbReference>
<evidence type="ECO:0000259" key="2">
    <source>
        <dbReference type="Pfam" id="PF02617"/>
    </source>
</evidence>
<dbReference type="Gene3D" id="3.30.1390.10">
    <property type="match status" value="1"/>
</dbReference>
<feature type="domain" description="Adaptor protein ClpS core" evidence="2">
    <location>
        <begin position="22"/>
        <end position="101"/>
    </location>
</feature>
<accession>A0A6J4N856</accession>
<dbReference type="GO" id="GO:0008233">
    <property type="term" value="F:peptidase activity"/>
    <property type="evidence" value="ECO:0007669"/>
    <property type="project" value="UniProtKB-KW"/>
</dbReference>
<dbReference type="GO" id="GO:0006508">
    <property type="term" value="P:proteolysis"/>
    <property type="evidence" value="ECO:0007669"/>
    <property type="project" value="UniProtKB-UniRule"/>
</dbReference>
<dbReference type="AlphaFoldDB" id="A0A6J4N856"/>